<evidence type="ECO:0000256" key="3">
    <source>
        <dbReference type="PROSITE-ProRule" id="PRU10007"/>
    </source>
</evidence>
<dbReference type="PROSITE" id="PS00687">
    <property type="entry name" value="ALDEHYDE_DEHYDR_GLU"/>
    <property type="match status" value="1"/>
</dbReference>
<proteinExistence type="inferred from homology"/>
<name>A0A848GWB6_9BURK</name>
<dbReference type="FunFam" id="3.40.309.10:FF:000009">
    <property type="entry name" value="Aldehyde dehydrogenase A"/>
    <property type="match status" value="1"/>
</dbReference>
<evidence type="ECO:0000256" key="2">
    <source>
        <dbReference type="ARBA" id="ARBA00023002"/>
    </source>
</evidence>
<dbReference type="SUPFAM" id="SSF53720">
    <property type="entry name" value="ALDH-like"/>
    <property type="match status" value="1"/>
</dbReference>
<dbReference type="Pfam" id="PF00171">
    <property type="entry name" value="Aldedh"/>
    <property type="match status" value="1"/>
</dbReference>
<dbReference type="InterPro" id="IPR016161">
    <property type="entry name" value="Ald_DH/histidinol_DH"/>
</dbReference>
<organism evidence="6 7">
    <name type="scientific">Ramlibacter agri</name>
    <dbReference type="NCBI Taxonomy" id="2728837"/>
    <lineage>
        <taxon>Bacteria</taxon>
        <taxon>Pseudomonadati</taxon>
        <taxon>Pseudomonadota</taxon>
        <taxon>Betaproteobacteria</taxon>
        <taxon>Burkholderiales</taxon>
        <taxon>Comamonadaceae</taxon>
        <taxon>Ramlibacter</taxon>
    </lineage>
</organism>
<dbReference type="AlphaFoldDB" id="A0A848GWB6"/>
<dbReference type="PANTHER" id="PTHR11699">
    <property type="entry name" value="ALDEHYDE DEHYDROGENASE-RELATED"/>
    <property type="match status" value="1"/>
</dbReference>
<reference evidence="6 7" key="1">
    <citation type="submission" date="2020-04" db="EMBL/GenBank/DDBJ databases">
        <title>Ramlibacter sp. G-1-2-2 isolated from soil.</title>
        <authorList>
            <person name="Dahal R.H."/>
        </authorList>
    </citation>
    <scope>NUCLEOTIDE SEQUENCE [LARGE SCALE GENOMIC DNA]</scope>
    <source>
        <strain evidence="6 7">G-1-2-2</strain>
    </source>
</reference>
<dbReference type="RefSeq" id="WP_169416874.1">
    <property type="nucleotide sequence ID" value="NZ_JABBFX010000001.1"/>
</dbReference>
<dbReference type="Gene3D" id="3.40.309.10">
    <property type="entry name" value="Aldehyde Dehydrogenase, Chain A, domain 2"/>
    <property type="match status" value="1"/>
</dbReference>
<accession>A0A848GWB6</accession>
<feature type="domain" description="Aldehyde dehydrogenase" evidence="5">
    <location>
        <begin position="3"/>
        <end position="452"/>
    </location>
</feature>
<keyword evidence="2 4" id="KW-0560">Oxidoreductase</keyword>
<evidence type="ECO:0000313" key="7">
    <source>
        <dbReference type="Proteomes" id="UP000541185"/>
    </source>
</evidence>
<dbReference type="InterPro" id="IPR015590">
    <property type="entry name" value="Aldehyde_DH_dom"/>
</dbReference>
<evidence type="ECO:0000259" key="5">
    <source>
        <dbReference type="Pfam" id="PF00171"/>
    </source>
</evidence>
<dbReference type="Proteomes" id="UP000541185">
    <property type="component" value="Unassembled WGS sequence"/>
</dbReference>
<protein>
    <submittedName>
        <fullName evidence="6">Aldehyde dehydrogenase family protein</fullName>
    </submittedName>
</protein>
<comment type="caution">
    <text evidence="6">The sequence shown here is derived from an EMBL/GenBank/DDBJ whole genome shotgun (WGS) entry which is preliminary data.</text>
</comment>
<dbReference type="InterPro" id="IPR016163">
    <property type="entry name" value="Ald_DH_C"/>
</dbReference>
<feature type="active site" evidence="3">
    <location>
        <position position="229"/>
    </location>
</feature>
<evidence type="ECO:0000256" key="1">
    <source>
        <dbReference type="ARBA" id="ARBA00009986"/>
    </source>
</evidence>
<comment type="similarity">
    <text evidence="1 4">Belongs to the aldehyde dehydrogenase family.</text>
</comment>
<gene>
    <name evidence="6" type="ORF">HHL11_02705</name>
</gene>
<evidence type="ECO:0000313" key="6">
    <source>
        <dbReference type="EMBL" id="NML42644.1"/>
    </source>
</evidence>
<keyword evidence="7" id="KW-1185">Reference proteome</keyword>
<dbReference type="CDD" id="cd07102">
    <property type="entry name" value="ALDH_EDX86601"/>
    <property type="match status" value="1"/>
</dbReference>
<dbReference type="InterPro" id="IPR016162">
    <property type="entry name" value="Ald_DH_N"/>
</dbReference>
<evidence type="ECO:0000256" key="4">
    <source>
        <dbReference type="RuleBase" id="RU003345"/>
    </source>
</evidence>
<dbReference type="EMBL" id="JABBFX010000001">
    <property type="protein sequence ID" value="NML42644.1"/>
    <property type="molecule type" value="Genomic_DNA"/>
</dbReference>
<dbReference type="GO" id="GO:0016620">
    <property type="term" value="F:oxidoreductase activity, acting on the aldehyde or oxo group of donors, NAD or NADP as acceptor"/>
    <property type="evidence" value="ECO:0007669"/>
    <property type="project" value="InterPro"/>
</dbReference>
<dbReference type="Gene3D" id="3.40.605.10">
    <property type="entry name" value="Aldehyde Dehydrogenase, Chain A, domain 1"/>
    <property type="match status" value="1"/>
</dbReference>
<sequence>MSTLTIHNPANGELIIALPADDAESVAAKAAAARTAQPLWAARHLNERLACIARFRAGVVRDLEQLATTMTRETGKPIRMSRNELNGLLPRIDFFLGETPQALGAETVHDEGGMREQIQHEPLGVIANISAWNYPWFVGCNVVLPALLAGNAVLYKPSEYATLTGLEIARLLHEAGVPRDVMTVLVGGGEVGRALLEQPVDGVFFTGSYATGQRIAETVGKRFVKLQLELGGKDPTYVCEDADPQAAAESLADGAMYNTGQSCCSVERIYVHEKIHDAFVEAFVKTVRGMQRGDPMNEETYIGALTRGPQLEVLQRQVEDAVRQGAKLLAGNATPLAGPGNWFEPAVLVDVHHGMELMREESFGPVIGIQQVADDEEAIKLMNDTRYGLTAGVYTPDEARARRLLARVHAGSVYWNCCDRVSPRLPWSGVGDSGVGLTLSKYGIQAFTRPKAWHLRSPA</sequence>
<dbReference type="InterPro" id="IPR029510">
    <property type="entry name" value="Ald_DH_CS_GLU"/>
</dbReference>